<evidence type="ECO:0000313" key="2">
    <source>
        <dbReference type="EMBL" id="MFC4606360.1"/>
    </source>
</evidence>
<protein>
    <submittedName>
        <fullName evidence="2">Uncharacterized protein</fullName>
    </submittedName>
</protein>
<accession>A0ABV9FWF8</accession>
<feature type="transmembrane region" description="Helical" evidence="1">
    <location>
        <begin position="44"/>
        <end position="65"/>
    </location>
</feature>
<proteinExistence type="predicted"/>
<organism evidence="2 3">
    <name type="scientific">Streptomyces maoxianensis</name>
    <dbReference type="NCBI Taxonomy" id="1459942"/>
    <lineage>
        <taxon>Bacteria</taxon>
        <taxon>Bacillati</taxon>
        <taxon>Actinomycetota</taxon>
        <taxon>Actinomycetes</taxon>
        <taxon>Kitasatosporales</taxon>
        <taxon>Streptomycetaceae</taxon>
        <taxon>Streptomyces</taxon>
    </lineage>
</organism>
<sequence>MTSATAVLLSAAGRAGHAAATVATSARGVGHGSSRGSDVGSGSRIALGVFGVIIVAGLGPFAYAIRMPRRGGGTRPRPL</sequence>
<evidence type="ECO:0000313" key="3">
    <source>
        <dbReference type="Proteomes" id="UP001595993"/>
    </source>
</evidence>
<reference evidence="3" key="1">
    <citation type="journal article" date="2019" name="Int. J. Syst. Evol. Microbiol.">
        <title>The Global Catalogue of Microorganisms (GCM) 10K type strain sequencing project: providing services to taxonomists for standard genome sequencing and annotation.</title>
        <authorList>
            <consortium name="The Broad Institute Genomics Platform"/>
            <consortium name="The Broad Institute Genome Sequencing Center for Infectious Disease"/>
            <person name="Wu L."/>
            <person name="Ma J."/>
        </authorList>
    </citation>
    <scope>NUCLEOTIDE SEQUENCE [LARGE SCALE GENOMIC DNA]</scope>
    <source>
        <strain evidence="3">CGMCC 4.7139</strain>
    </source>
</reference>
<name>A0ABV9FWF8_9ACTN</name>
<keyword evidence="1" id="KW-0472">Membrane</keyword>
<dbReference type="RefSeq" id="WP_381190579.1">
    <property type="nucleotide sequence ID" value="NZ_JBHSFE010000003.1"/>
</dbReference>
<gene>
    <name evidence="2" type="ORF">ACFO9E_00745</name>
</gene>
<dbReference type="Proteomes" id="UP001595993">
    <property type="component" value="Unassembled WGS sequence"/>
</dbReference>
<dbReference type="EMBL" id="JBHSFE010000003">
    <property type="protein sequence ID" value="MFC4606360.1"/>
    <property type="molecule type" value="Genomic_DNA"/>
</dbReference>
<comment type="caution">
    <text evidence="2">The sequence shown here is derived from an EMBL/GenBank/DDBJ whole genome shotgun (WGS) entry which is preliminary data.</text>
</comment>
<evidence type="ECO:0000256" key="1">
    <source>
        <dbReference type="SAM" id="Phobius"/>
    </source>
</evidence>
<keyword evidence="3" id="KW-1185">Reference proteome</keyword>
<keyword evidence="1" id="KW-0812">Transmembrane</keyword>
<keyword evidence="1" id="KW-1133">Transmembrane helix</keyword>